<dbReference type="RefSeq" id="WP_215583092.1">
    <property type="nucleotide sequence ID" value="NZ_CP073754.1"/>
</dbReference>
<evidence type="ECO:0000256" key="1">
    <source>
        <dbReference type="SAM" id="MobiDB-lite"/>
    </source>
</evidence>
<dbReference type="Proteomes" id="UP000676649">
    <property type="component" value="Chromosome"/>
</dbReference>
<dbReference type="KEGG" id="mpad:KEF85_02070"/>
<gene>
    <name evidence="2" type="ORF">KEF85_02070</name>
</gene>
<evidence type="ECO:0000313" key="3">
    <source>
        <dbReference type="Proteomes" id="UP000676649"/>
    </source>
</evidence>
<feature type="region of interest" description="Disordered" evidence="1">
    <location>
        <begin position="75"/>
        <end position="107"/>
    </location>
</feature>
<accession>A0A975MNZ0</accession>
<proteinExistence type="predicted"/>
<evidence type="ECO:0000313" key="2">
    <source>
        <dbReference type="EMBL" id="QWF71302.1"/>
    </source>
</evidence>
<protein>
    <submittedName>
        <fullName evidence="2">Uncharacterized protein</fullName>
    </submittedName>
</protein>
<dbReference type="EMBL" id="CP073754">
    <property type="protein sequence ID" value="QWF71302.1"/>
    <property type="molecule type" value="Genomic_DNA"/>
</dbReference>
<dbReference type="AlphaFoldDB" id="A0A975MNZ0"/>
<keyword evidence="3" id="KW-1185">Reference proteome</keyword>
<reference evidence="2" key="1">
    <citation type="submission" date="2021-04" db="EMBL/GenBank/DDBJ databases">
        <title>Draft genome sequence data of methanotrophic Methylovulum sp. strain S1L and Methylomonas sp. strain S2AM isolated from boreal lake water columns.</title>
        <authorList>
            <person name="Rissanen A.J."/>
            <person name="Mangayil R."/>
            <person name="Svenning M.M."/>
            <person name="Khanongnuch R."/>
        </authorList>
    </citation>
    <scope>NUCLEOTIDE SEQUENCE</scope>
    <source>
        <strain evidence="2">S2AM</strain>
    </source>
</reference>
<name>A0A975MNZ0_9GAMM</name>
<sequence length="107" mass="11280">MPALVSRQLAIICCLVAGSVESAELLGHISDETAGAETAQADADFVGQSPISYRVICPPDTKMLPECQLPTVQDSLSLGEQAPASEPVEQAAGSNVDKPRIKHKSRH</sequence>
<organism evidence="2 3">
    <name type="scientific">Methylomonas paludis</name>
    <dbReference type="NCBI Taxonomy" id="1173101"/>
    <lineage>
        <taxon>Bacteria</taxon>
        <taxon>Pseudomonadati</taxon>
        <taxon>Pseudomonadota</taxon>
        <taxon>Gammaproteobacteria</taxon>
        <taxon>Methylococcales</taxon>
        <taxon>Methylococcaceae</taxon>
        <taxon>Methylomonas</taxon>
    </lineage>
</organism>